<dbReference type="RefSeq" id="WP_061165392.1">
    <property type="nucleotide sequence ID" value="NZ_FCOA02000001.1"/>
</dbReference>
<name>A0A157Z122_9BURK</name>
<evidence type="ECO:0000313" key="1">
    <source>
        <dbReference type="EMBL" id="SAK39154.1"/>
    </source>
</evidence>
<gene>
    <name evidence="1" type="ORF">AWB79_00057</name>
</gene>
<dbReference type="AlphaFoldDB" id="A0A157Z122"/>
<sequence>MSDSEICNVRRLLIEEAARYRDKAMNEADGAPMARWECGRGHSWDKTLDVAQNVRCMNCAVERRELETRRLREFARLRGGALLSHGYVDAITPLRWRCAWDHTWDARPAAASRDWCGECARTVFAGYR</sequence>
<organism evidence="1 2">
    <name type="scientific">Caballeronia hypogeia</name>
    <dbReference type="NCBI Taxonomy" id="1777140"/>
    <lineage>
        <taxon>Bacteria</taxon>
        <taxon>Pseudomonadati</taxon>
        <taxon>Pseudomonadota</taxon>
        <taxon>Betaproteobacteria</taxon>
        <taxon>Burkholderiales</taxon>
        <taxon>Burkholderiaceae</taxon>
        <taxon>Caballeronia</taxon>
    </lineage>
</organism>
<proteinExistence type="predicted"/>
<dbReference type="STRING" id="1777140.AWB79_00057"/>
<accession>A0A157Z122</accession>
<evidence type="ECO:0000313" key="2">
    <source>
        <dbReference type="Proteomes" id="UP000054851"/>
    </source>
</evidence>
<protein>
    <submittedName>
        <fullName evidence="1">Uncharacterized protein</fullName>
    </submittedName>
</protein>
<dbReference type="Proteomes" id="UP000054851">
    <property type="component" value="Unassembled WGS sequence"/>
</dbReference>
<keyword evidence="2" id="KW-1185">Reference proteome</keyword>
<dbReference type="EMBL" id="FCOA02000001">
    <property type="protein sequence ID" value="SAK39154.1"/>
    <property type="molecule type" value="Genomic_DNA"/>
</dbReference>
<reference evidence="1" key="1">
    <citation type="submission" date="2016-01" db="EMBL/GenBank/DDBJ databases">
        <authorList>
            <person name="Peeters C."/>
        </authorList>
    </citation>
    <scope>NUCLEOTIDE SEQUENCE</scope>
    <source>
        <strain evidence="1">LMG 29322</strain>
    </source>
</reference>
<comment type="caution">
    <text evidence="1">The sequence shown here is derived from an EMBL/GenBank/DDBJ whole genome shotgun (WGS) entry which is preliminary data.</text>
</comment>
<dbReference type="OrthoDB" id="583824at2"/>